<reference evidence="3" key="2">
    <citation type="submission" date="2021-04" db="EMBL/GenBank/DDBJ databases">
        <authorList>
            <person name="Karlyshev A.V."/>
        </authorList>
    </citation>
    <scope>NUCLEOTIDE SEQUENCE</scope>
    <source>
        <strain evidence="3">LMG 29479</strain>
    </source>
</reference>
<dbReference type="Gene3D" id="3.40.50.620">
    <property type="entry name" value="HUPs"/>
    <property type="match status" value="1"/>
</dbReference>
<sequence length="222" mass="24014">MPAADPHLHRDILHSALVSALVAVLTLGGLYLAFLWRTWRTARLAPTDVEHEVVLVFGKRLVDGLPDADFRARLERAHVLATARPGRILMLMGGGAPGANEAEAAREALALMGLPADVPVLLEAASLDTLQNLRNARALLAAQGLARARVALVSSRYHLARCAAFARSLGVHGDPVAATAEMARGWRSWRRLAGEAGYLCWFEVGSAWARLIGHRRMLARVT</sequence>
<dbReference type="AlphaFoldDB" id="A0A8J7VTC3"/>
<evidence type="ECO:0000313" key="4">
    <source>
        <dbReference type="EMBL" id="MBS7458759.1"/>
    </source>
</evidence>
<dbReference type="PANTHER" id="PTHR30336">
    <property type="entry name" value="INNER MEMBRANE PROTEIN, PROBABLE PERMEASE"/>
    <property type="match status" value="1"/>
</dbReference>
<accession>A0A8J7VTC3</accession>
<dbReference type="RefSeq" id="WP_211926445.1">
    <property type="nucleotide sequence ID" value="NZ_JAGQFT020000014.1"/>
</dbReference>
<comment type="caution">
    <text evidence="3">The sequence shown here is derived from an EMBL/GenBank/DDBJ whole genome shotgun (WGS) entry which is preliminary data.</text>
</comment>
<dbReference type="CDD" id="cd06259">
    <property type="entry name" value="YdcF-like"/>
    <property type="match status" value="1"/>
</dbReference>
<proteinExistence type="predicted"/>
<keyword evidence="1" id="KW-0812">Transmembrane</keyword>
<protein>
    <submittedName>
        <fullName evidence="3">YdcF family protein</fullName>
    </submittedName>
</protein>
<dbReference type="EMBL" id="JAGQFT010000056">
    <property type="protein sequence ID" value="MBR0562504.1"/>
    <property type="molecule type" value="Genomic_DNA"/>
</dbReference>
<dbReference type="InterPro" id="IPR014729">
    <property type="entry name" value="Rossmann-like_a/b/a_fold"/>
</dbReference>
<name>A0A8J7VTC3_9GAMM</name>
<reference evidence="4 5" key="1">
    <citation type="journal article" date="2021" name="Microbiol. Resour. Announc.">
        <title>Draft Genome Sequence of Coralloluteibacterium stylophorae LMG 29479T.</title>
        <authorList>
            <person name="Karlyshev A.V."/>
            <person name="Kudryashova E.B."/>
            <person name="Ariskina E.V."/>
            <person name="Conroy A.P."/>
            <person name="Abidueva E.Y."/>
        </authorList>
    </citation>
    <scope>NUCLEOTIDE SEQUENCE [LARGE SCALE GENOMIC DNA]</scope>
    <source>
        <strain evidence="4 5">LMG 29479</strain>
    </source>
</reference>
<dbReference type="InterPro" id="IPR051599">
    <property type="entry name" value="Cell_Envelope_Assoc"/>
</dbReference>
<keyword evidence="1" id="KW-0472">Membrane</keyword>
<feature type="transmembrane region" description="Helical" evidence="1">
    <location>
        <begin position="12"/>
        <end position="34"/>
    </location>
</feature>
<evidence type="ECO:0000313" key="3">
    <source>
        <dbReference type="EMBL" id="MBR0562504.1"/>
    </source>
</evidence>
<dbReference type="EMBL" id="JAGQFT020000014">
    <property type="protein sequence ID" value="MBS7458759.1"/>
    <property type="molecule type" value="Genomic_DNA"/>
</dbReference>
<keyword evidence="5" id="KW-1185">Reference proteome</keyword>
<dbReference type="Proteomes" id="UP000675747">
    <property type="component" value="Unassembled WGS sequence"/>
</dbReference>
<dbReference type="Pfam" id="PF02698">
    <property type="entry name" value="DUF218"/>
    <property type="match status" value="1"/>
</dbReference>
<evidence type="ECO:0000256" key="1">
    <source>
        <dbReference type="SAM" id="Phobius"/>
    </source>
</evidence>
<dbReference type="InterPro" id="IPR003848">
    <property type="entry name" value="DUF218"/>
</dbReference>
<dbReference type="GO" id="GO:0005886">
    <property type="term" value="C:plasma membrane"/>
    <property type="evidence" value="ECO:0007669"/>
    <property type="project" value="TreeGrafter"/>
</dbReference>
<evidence type="ECO:0000259" key="2">
    <source>
        <dbReference type="Pfam" id="PF02698"/>
    </source>
</evidence>
<evidence type="ECO:0000313" key="5">
    <source>
        <dbReference type="Proteomes" id="UP000675747"/>
    </source>
</evidence>
<keyword evidence="1" id="KW-1133">Transmembrane helix</keyword>
<organism evidence="3">
    <name type="scientific">Coralloluteibacterium stylophorae</name>
    <dbReference type="NCBI Taxonomy" id="1776034"/>
    <lineage>
        <taxon>Bacteria</taxon>
        <taxon>Pseudomonadati</taxon>
        <taxon>Pseudomonadota</taxon>
        <taxon>Gammaproteobacteria</taxon>
        <taxon>Lysobacterales</taxon>
        <taxon>Lysobacteraceae</taxon>
        <taxon>Coralloluteibacterium</taxon>
    </lineage>
</organism>
<gene>
    <name evidence="4" type="ORF">KB893_016580</name>
    <name evidence="3" type="ORF">KB893_08250</name>
</gene>
<dbReference type="PANTHER" id="PTHR30336:SF20">
    <property type="entry name" value="DUF218 DOMAIN-CONTAINING PROTEIN"/>
    <property type="match status" value="1"/>
</dbReference>
<feature type="domain" description="DUF218" evidence="2">
    <location>
        <begin position="53"/>
        <end position="180"/>
    </location>
</feature>